<proteinExistence type="predicted"/>
<sequence>MAELALAVVGVVPLVGGAIKAYKEVNGKLKLFRHHSKEVKKVHKVLKIQRQVFANECRLWLGLVIDDDEVASEMASDSDHEGWNDFRLDASFRSQLNDNYEAWFEITKDISESISDIELAVERFEIVPETRSKHQDGQIKRTLKKTHEGLKVAFKSSDFDKSLESLRSSNHDLKGLREQISKYHKPRMHVSIRTKTSKGGNWKNPVRIRQVSKALYEALVRTWNCSQPGHMGHTMKLFVETHRVNEQVQMNMAILEVRSQHLGWIRELQPVGQLSSPENWPPTSQRPLEVVRLAETTAHTSIKATEHPSLDSSDQAATFDFSDLGTSKDICRDLTRQLSATCLGYIDSRLEEAFRYSFYPVENNISGAVKSSSAKHKAIVSVDEVLDERSGDFLSTVDRLKLARSLVSAVLNFHSTPWLNEFWRLRDLAFFRMSQGEEVADVLRTLHMGVEVSQRTIGSVECVENATNCPNTCQVTEDERLSRGIDNLTLYSLGVALLQIDRWANIEPSDVLTVRKTALRPSLLGLRYQSITQKCLRCDFGCGSDLTKPGLQEAVYEHVVGALEAMISSLDFSED</sequence>
<organism evidence="2 3">
    <name type="scientific">Colletotrichum chlorophyti</name>
    <dbReference type="NCBI Taxonomy" id="708187"/>
    <lineage>
        <taxon>Eukaryota</taxon>
        <taxon>Fungi</taxon>
        <taxon>Dikarya</taxon>
        <taxon>Ascomycota</taxon>
        <taxon>Pezizomycotina</taxon>
        <taxon>Sordariomycetes</taxon>
        <taxon>Hypocreomycetidae</taxon>
        <taxon>Glomerellales</taxon>
        <taxon>Glomerellaceae</taxon>
        <taxon>Colletotrichum</taxon>
    </lineage>
</organism>
<keyword evidence="3" id="KW-1185">Reference proteome</keyword>
<dbReference type="EMBL" id="MPGH01000014">
    <property type="protein sequence ID" value="OLN96893.1"/>
    <property type="molecule type" value="Genomic_DNA"/>
</dbReference>
<accession>A0A1Q8S622</accession>
<protein>
    <recommendedName>
        <fullName evidence="1">DUF7580 domain-containing protein</fullName>
    </recommendedName>
</protein>
<dbReference type="Pfam" id="PF24476">
    <property type="entry name" value="DUF7580"/>
    <property type="match status" value="1"/>
</dbReference>
<name>A0A1Q8S622_9PEZI</name>
<gene>
    <name evidence="2" type="ORF">CCHL11_02467</name>
</gene>
<feature type="domain" description="DUF7580" evidence="1">
    <location>
        <begin position="207"/>
        <end position="568"/>
    </location>
</feature>
<evidence type="ECO:0000259" key="1">
    <source>
        <dbReference type="Pfam" id="PF24476"/>
    </source>
</evidence>
<dbReference type="PANTHER" id="PTHR35186:SF4">
    <property type="entry name" value="PRION-INHIBITION AND PROPAGATION HELO DOMAIN-CONTAINING PROTEIN"/>
    <property type="match status" value="1"/>
</dbReference>
<dbReference type="STRING" id="708187.A0A1Q8S622"/>
<dbReference type="AlphaFoldDB" id="A0A1Q8S622"/>
<dbReference type="OrthoDB" id="5331891at2759"/>
<dbReference type="Proteomes" id="UP000186583">
    <property type="component" value="Unassembled WGS sequence"/>
</dbReference>
<comment type="caution">
    <text evidence="2">The sequence shown here is derived from an EMBL/GenBank/DDBJ whole genome shotgun (WGS) entry which is preliminary data.</text>
</comment>
<dbReference type="PANTHER" id="PTHR35186">
    <property type="entry name" value="ANK_REP_REGION DOMAIN-CONTAINING PROTEIN"/>
    <property type="match status" value="1"/>
</dbReference>
<dbReference type="InterPro" id="IPR056002">
    <property type="entry name" value="DUF7580"/>
</dbReference>
<evidence type="ECO:0000313" key="2">
    <source>
        <dbReference type="EMBL" id="OLN96893.1"/>
    </source>
</evidence>
<evidence type="ECO:0000313" key="3">
    <source>
        <dbReference type="Proteomes" id="UP000186583"/>
    </source>
</evidence>
<reference evidence="2 3" key="1">
    <citation type="submission" date="2016-11" db="EMBL/GenBank/DDBJ databases">
        <title>Draft Genome Assembly of Colletotrichum chlorophyti a pathogen of herbaceous plants.</title>
        <authorList>
            <person name="Gan P."/>
            <person name="Narusaka M."/>
            <person name="Tsushima A."/>
            <person name="Narusaka Y."/>
            <person name="Takano Y."/>
            <person name="Shirasu K."/>
        </authorList>
    </citation>
    <scope>NUCLEOTIDE SEQUENCE [LARGE SCALE GENOMIC DNA]</scope>
    <source>
        <strain evidence="2 3">NTL11</strain>
    </source>
</reference>